<dbReference type="InterPro" id="IPR051781">
    <property type="entry name" value="Metallo-dep_Hydrolase"/>
</dbReference>
<dbReference type="InterPro" id="IPR011059">
    <property type="entry name" value="Metal-dep_hydrolase_composite"/>
</dbReference>
<organism evidence="3">
    <name type="scientific">marine metagenome</name>
    <dbReference type="NCBI Taxonomy" id="408172"/>
    <lineage>
        <taxon>unclassified sequences</taxon>
        <taxon>metagenomes</taxon>
        <taxon>ecological metagenomes</taxon>
    </lineage>
</organism>
<dbReference type="PANTHER" id="PTHR43135">
    <property type="entry name" value="ALPHA-D-RIBOSE 1-METHYLPHOSPHONATE 5-TRIPHOSPHATE DIPHOSPHATASE"/>
    <property type="match status" value="1"/>
</dbReference>
<dbReference type="GO" id="GO:0016810">
    <property type="term" value="F:hydrolase activity, acting on carbon-nitrogen (but not peptide) bonds"/>
    <property type="evidence" value="ECO:0007669"/>
    <property type="project" value="InterPro"/>
</dbReference>
<protein>
    <recommendedName>
        <fullName evidence="2">Amidohydrolase-related domain-containing protein</fullName>
    </recommendedName>
</protein>
<feature type="domain" description="Amidohydrolase-related" evidence="2">
    <location>
        <begin position="330"/>
        <end position="418"/>
    </location>
</feature>
<dbReference type="SUPFAM" id="SSF51556">
    <property type="entry name" value="Metallo-dependent hydrolases"/>
    <property type="match status" value="2"/>
</dbReference>
<dbReference type="Pfam" id="PF01979">
    <property type="entry name" value="Amidohydro_1"/>
    <property type="match status" value="2"/>
</dbReference>
<dbReference type="Gene3D" id="3.20.20.140">
    <property type="entry name" value="Metal-dependent hydrolases"/>
    <property type="match status" value="2"/>
</dbReference>
<evidence type="ECO:0000256" key="1">
    <source>
        <dbReference type="SAM" id="MobiDB-lite"/>
    </source>
</evidence>
<dbReference type="AlphaFoldDB" id="A0A381S6T3"/>
<feature type="region of interest" description="Disordered" evidence="1">
    <location>
        <begin position="444"/>
        <end position="491"/>
    </location>
</feature>
<proteinExistence type="predicted"/>
<dbReference type="CDD" id="cd01309">
    <property type="entry name" value="Met_dep_hydrolase_C"/>
    <property type="match status" value="1"/>
</dbReference>
<feature type="domain" description="Amidohydrolase-related" evidence="2">
    <location>
        <begin position="782"/>
        <end position="876"/>
    </location>
</feature>
<reference evidence="3" key="1">
    <citation type="submission" date="2018-05" db="EMBL/GenBank/DDBJ databases">
        <authorList>
            <person name="Lanie J.A."/>
            <person name="Ng W.-L."/>
            <person name="Kazmierczak K.M."/>
            <person name="Andrzejewski T.M."/>
            <person name="Davidsen T.M."/>
            <person name="Wayne K.J."/>
            <person name="Tettelin H."/>
            <person name="Glass J.I."/>
            <person name="Rusch D."/>
            <person name="Podicherti R."/>
            <person name="Tsui H.-C.T."/>
            <person name="Winkler M.E."/>
        </authorList>
    </citation>
    <scope>NUCLEOTIDE SEQUENCE</scope>
</reference>
<dbReference type="PANTHER" id="PTHR43135:SF3">
    <property type="entry name" value="ALPHA-D-RIBOSE 1-METHYLPHOSPHONATE 5-TRIPHOSPHATE DIPHOSPHATASE"/>
    <property type="match status" value="1"/>
</dbReference>
<dbReference type="InterPro" id="IPR006680">
    <property type="entry name" value="Amidohydro-rel"/>
</dbReference>
<accession>A0A381S6T3</accession>
<sequence length="913" mass="98343">MKTVHGVVWMFTAMLLVAPLAVAQQQSPVTKVTWNTADNPGVILVQNVRIWTQGPNGILENADMLVRDGDISEIGNGLSVPSGAMVIDATGMQMTPGLIDAHSHSAAESINEGSNSVTAEVNIGDVLNADSLALYRQLAGGLTTAQILHGSANSIGGQSAIIKLRYGADEGSDMLVKDVIPTIKFALGENVKRNQNRYPNTRQGVEQTIRSAFIAAQDYQFEWEEYDALTEEEQERRVPPRTDIQLQTLVEILNGERKVHSHSYRQDEILMLIRLADEFGFRIGAFQHVLEGYKVAHEIAAHGAGASTFSDWWAYKIEAYDAIPYNGAIMHDAGVVVSFNSDNGDLSRRMNLEAAKAVKYGDLAEEEALKFVTVNPAIQLNLQDRIGSLEVGKDADFVLWNGNPLSVYSRVLMTFVEGRKMFDLDFDQQMRANIETERQRLITLAQANESNPTDRGRSGRGRGGPAATSKETTDDEFTPNPAAPEFTYRPSMLPDPGTVAIVGATVHTVSGEDIENGVVVMEGGKITVVGGPNTAIPSEASRFDADGRHLYPGMIASDSSLGLSEIGSVDEGNDLNEMGDFNANIRAEVAVNGEATAIPVTRANGITHAVTVMGGGLIRGTSALLRLDGWTWEQMTAVAPTALHISFPSFRAGGGRRGGGGRGGGSNIADRGNEQLGRIEAQLEEVKAYTRAKEAEAAGGPRYPRDPRLEAMIPVIKGEVPMFLHVTGVATVRRAVEWGAEQGYRIVLVDSGDAWRAADLLAEQNVPVIIGSILANPMRDDEPYDSAYARAVKLHEAGVQFAIAGTGGNGGGGPNLRSMPYHAGVAAGFGLPKEEALKSVTLYPAQILGVDDALGSIEVGKSASLVLTDGDILEIRTHVLNEWIDGRPVDLSTKHTNLWEKYRDRPRPVIGRQ</sequence>
<dbReference type="Gene3D" id="2.30.40.10">
    <property type="entry name" value="Urease, subunit C, domain 1"/>
    <property type="match status" value="1"/>
</dbReference>
<dbReference type="EMBL" id="UINC01002455">
    <property type="protein sequence ID" value="SUZ96863.1"/>
    <property type="molecule type" value="Genomic_DNA"/>
</dbReference>
<dbReference type="InterPro" id="IPR032466">
    <property type="entry name" value="Metal_Hydrolase"/>
</dbReference>
<name>A0A381S6T3_9ZZZZ</name>
<evidence type="ECO:0000259" key="2">
    <source>
        <dbReference type="Pfam" id="PF01979"/>
    </source>
</evidence>
<evidence type="ECO:0000313" key="3">
    <source>
        <dbReference type="EMBL" id="SUZ96863.1"/>
    </source>
</evidence>
<dbReference type="SUPFAM" id="SSF51338">
    <property type="entry name" value="Composite domain of metallo-dependent hydrolases"/>
    <property type="match status" value="2"/>
</dbReference>
<gene>
    <name evidence="3" type="ORF">METZ01_LOCUS49717</name>
</gene>